<evidence type="ECO:0000313" key="1">
    <source>
        <dbReference type="EMBL" id="GAA0367616.1"/>
    </source>
</evidence>
<reference evidence="1 2" key="1">
    <citation type="journal article" date="2019" name="Int. J. Syst. Evol. Microbiol.">
        <title>The Global Catalogue of Microorganisms (GCM) 10K type strain sequencing project: providing services to taxonomists for standard genome sequencing and annotation.</title>
        <authorList>
            <consortium name="The Broad Institute Genomics Platform"/>
            <consortium name="The Broad Institute Genome Sequencing Center for Infectious Disease"/>
            <person name="Wu L."/>
            <person name="Ma J."/>
        </authorList>
    </citation>
    <scope>NUCLEOTIDE SEQUENCE [LARGE SCALE GENOMIC DNA]</scope>
    <source>
        <strain evidence="1 2">JCM 12662</strain>
    </source>
</reference>
<evidence type="ECO:0000313" key="2">
    <source>
        <dbReference type="Proteomes" id="UP001501166"/>
    </source>
</evidence>
<dbReference type="RefSeq" id="WP_343756154.1">
    <property type="nucleotide sequence ID" value="NZ_BAAACW010000126.1"/>
</dbReference>
<organism evidence="1 2">
    <name type="scientific">Alkalibacterium iburiense</name>
    <dbReference type="NCBI Taxonomy" id="290589"/>
    <lineage>
        <taxon>Bacteria</taxon>
        <taxon>Bacillati</taxon>
        <taxon>Bacillota</taxon>
        <taxon>Bacilli</taxon>
        <taxon>Lactobacillales</taxon>
        <taxon>Carnobacteriaceae</taxon>
        <taxon>Alkalibacterium</taxon>
    </lineage>
</organism>
<accession>A0ABN0XLX9</accession>
<evidence type="ECO:0008006" key="3">
    <source>
        <dbReference type="Google" id="ProtNLM"/>
    </source>
</evidence>
<protein>
    <recommendedName>
        <fullName evidence="3">CpXC domain-containing protein</fullName>
    </recommendedName>
</protein>
<gene>
    <name evidence="1" type="ORF">GCM10008932_19390</name>
</gene>
<sequence>MHYAIRCPYCGSQNIKNWEQERAYVPYTYDWDEERITPEFSCLNCSEIFGCMADNTDSLPQSHYVAFHFSVGQKSKQMKTIYFEKADSYTDLEIAIPYKDVAKKARIPLTEWQDIKDDLFNQLFILSWQTDYEERNESEGNYWEMVLGFDDRHSYEVKGVNAYPVLYERLLELINPYLEELGFEKESISNNK</sequence>
<dbReference type="EMBL" id="BAAACW010000126">
    <property type="protein sequence ID" value="GAA0367616.1"/>
    <property type="molecule type" value="Genomic_DNA"/>
</dbReference>
<proteinExistence type="predicted"/>
<dbReference type="Proteomes" id="UP001501166">
    <property type="component" value="Unassembled WGS sequence"/>
</dbReference>
<keyword evidence="2" id="KW-1185">Reference proteome</keyword>
<name>A0ABN0XLX9_9LACT</name>
<comment type="caution">
    <text evidence="1">The sequence shown here is derived from an EMBL/GenBank/DDBJ whole genome shotgun (WGS) entry which is preliminary data.</text>
</comment>